<proteinExistence type="predicted"/>
<accession>A0AAI8MJB7</accession>
<dbReference type="EMBL" id="AP012279">
    <property type="protein sequence ID" value="BAL79230.1"/>
    <property type="molecule type" value="Genomic_DNA"/>
</dbReference>
<evidence type="ECO:0000313" key="2">
    <source>
        <dbReference type="Proteomes" id="UP000007886"/>
    </source>
</evidence>
<dbReference type="RefSeq" id="WP_015688497.1">
    <property type="nucleotide sequence ID" value="NC_017082.1"/>
</dbReference>
<dbReference type="AlphaFoldDB" id="A0AAI8MJB7"/>
<name>A0AAI8MJB7_9BRAD</name>
<sequence length="159" mass="17929">MSRIWIIVWAIVIWQIAAWAFAPEPKARPAAPIDGPGYGTSEKYSVDGRAIKRESVIAALERPYGARCTGEGRKQFIGGLDSYYYHRQNQMERYPETFGQPGADYIAKQWSTGEDRRIERLTQEAYAQGYFTLSDLGSVARKMVENVVKNERVTAKACG</sequence>
<dbReference type="KEGG" id="brs:S23_60420"/>
<dbReference type="Proteomes" id="UP000007886">
    <property type="component" value="Chromosome"/>
</dbReference>
<keyword evidence="2" id="KW-1185">Reference proteome</keyword>
<protein>
    <submittedName>
        <fullName evidence="1">Uncharacterized protein</fullName>
    </submittedName>
</protein>
<gene>
    <name evidence="1" type="ORF">S23_60420</name>
</gene>
<evidence type="ECO:0000313" key="1">
    <source>
        <dbReference type="EMBL" id="BAL79230.1"/>
    </source>
</evidence>
<organism evidence="1 2">
    <name type="scientific">Bradyrhizobium cosmicum</name>
    <dbReference type="NCBI Taxonomy" id="1404864"/>
    <lineage>
        <taxon>Bacteria</taxon>
        <taxon>Pseudomonadati</taxon>
        <taxon>Pseudomonadota</taxon>
        <taxon>Alphaproteobacteria</taxon>
        <taxon>Hyphomicrobiales</taxon>
        <taxon>Nitrobacteraceae</taxon>
        <taxon>Bradyrhizobium</taxon>
    </lineage>
</organism>
<reference evidence="1 2" key="1">
    <citation type="journal article" date="2012" name="Microbes Environ.">
        <title>Complete genome sequence of Bradyrhizobium sp. S23321: insights into symbiosis evolution in soil oligotrophs.</title>
        <authorList>
            <person name="Okubo T."/>
            <person name="Tsukui T."/>
            <person name="Maita H."/>
            <person name="Okamoto S."/>
            <person name="Oshima K."/>
            <person name="Fujisawa T."/>
            <person name="Saito A."/>
            <person name="Futamata H."/>
            <person name="Hattori R."/>
            <person name="Shimomura Y."/>
            <person name="Haruta S."/>
            <person name="Morimoto S."/>
            <person name="Wang Y."/>
            <person name="Sakai Y."/>
            <person name="Hattori M."/>
            <person name="Aizawa S."/>
            <person name="Nagashima K.V.P."/>
            <person name="Masuda S."/>
            <person name="Hattori T."/>
            <person name="Yamashita A."/>
            <person name="Bao Z."/>
            <person name="Hayatsu M."/>
            <person name="Kajiya-Kanegae H."/>
            <person name="Yoshinaga I."/>
            <person name="Sakamoto K."/>
            <person name="Toyota K."/>
            <person name="Nakao M."/>
            <person name="Kohara M."/>
            <person name="Anda M."/>
            <person name="Niwa R."/>
            <person name="Jung-Hwan P."/>
            <person name="Sameshima-Saito R."/>
            <person name="Tokuda S."/>
            <person name="Yamamoto S."/>
            <person name="Yamamoto S."/>
            <person name="Yokoyama T."/>
            <person name="Akutsu T."/>
            <person name="Nakamura Y."/>
            <person name="Nakahira-Yanaka Y."/>
            <person name="Takada Hoshino Y."/>
            <person name="Hirakawa H."/>
            <person name="Mitsui H."/>
            <person name="Terasawa K."/>
            <person name="Itakura M."/>
            <person name="Sato S."/>
            <person name="Ikeda-Ohtsubo W."/>
            <person name="Sakakura N."/>
            <person name="Kaminuma E."/>
            <person name="Minamisawa K."/>
        </authorList>
    </citation>
    <scope>NUCLEOTIDE SEQUENCE [LARGE SCALE GENOMIC DNA]</scope>
    <source>
        <strain evidence="1 2">S23321</strain>
    </source>
</reference>